<dbReference type="Pfam" id="PF17765">
    <property type="entry name" value="MLTR_LBD"/>
    <property type="match status" value="1"/>
</dbReference>
<dbReference type="Gene3D" id="3.30.450.180">
    <property type="match status" value="1"/>
</dbReference>
<dbReference type="Proteomes" id="UP000730482">
    <property type="component" value="Unassembled WGS sequence"/>
</dbReference>
<dbReference type="SUPFAM" id="SSF47413">
    <property type="entry name" value="lambda repressor-like DNA-binding domains"/>
    <property type="match status" value="1"/>
</dbReference>
<dbReference type="InterPro" id="IPR041413">
    <property type="entry name" value="MLTR_LBD"/>
</dbReference>
<evidence type="ECO:0000313" key="2">
    <source>
        <dbReference type="EMBL" id="MBS2553977.1"/>
    </source>
</evidence>
<dbReference type="InterPro" id="IPR010982">
    <property type="entry name" value="Lambda_DNA-bd_dom_sf"/>
</dbReference>
<dbReference type="SMART" id="SM00530">
    <property type="entry name" value="HTH_XRE"/>
    <property type="match status" value="1"/>
</dbReference>
<dbReference type="Gene3D" id="1.10.260.40">
    <property type="entry name" value="lambda repressor-like DNA-binding domains"/>
    <property type="match status" value="1"/>
</dbReference>
<gene>
    <name evidence="2" type="ORF">KGQ19_44700</name>
</gene>
<dbReference type="InterPro" id="IPR001387">
    <property type="entry name" value="Cro/C1-type_HTH"/>
</dbReference>
<protein>
    <submittedName>
        <fullName evidence="2">Helix-turn-helix domain-containing protein</fullName>
    </submittedName>
</protein>
<comment type="caution">
    <text evidence="2">The sequence shown here is derived from an EMBL/GenBank/DDBJ whole genome shotgun (WGS) entry which is preliminary data.</text>
</comment>
<proteinExistence type="predicted"/>
<keyword evidence="3" id="KW-1185">Reference proteome</keyword>
<accession>A0ABS5L6L2</accession>
<sequence>MTAPVRVDPDTVRRANLREFLVARRARITPEEMGLAPGVRRRTPGLRREEVAVLAGVGTSWYQWLEQGRDITVSSQVLDAIGRVLKLDEPELRHLYALAGLNPPPVGRICPHDAAGPVSDALVHLVDTWLPNPGMIIDRYWNLMVANRAAKLALHTTEAGWNCLHQYFLDEMYRESLENWTELAPRVVATYRSEMTACPGDDGFHQVVESLLRQSTEFAELWARQGVAHSGVNMKSMTSRLGPLHFESVTLAVPDRADLRIVLHNPQAGSDTRAKMERLLAEDERRNGLRLVAG</sequence>
<organism evidence="2 3">
    <name type="scientific">Catenulispora pinistramenti</name>
    <dbReference type="NCBI Taxonomy" id="2705254"/>
    <lineage>
        <taxon>Bacteria</taxon>
        <taxon>Bacillati</taxon>
        <taxon>Actinomycetota</taxon>
        <taxon>Actinomycetes</taxon>
        <taxon>Catenulisporales</taxon>
        <taxon>Catenulisporaceae</taxon>
        <taxon>Catenulispora</taxon>
    </lineage>
</organism>
<name>A0ABS5L6L2_9ACTN</name>
<dbReference type="CDD" id="cd00093">
    <property type="entry name" value="HTH_XRE"/>
    <property type="match status" value="1"/>
</dbReference>
<dbReference type="Pfam" id="PF13560">
    <property type="entry name" value="HTH_31"/>
    <property type="match status" value="1"/>
</dbReference>
<evidence type="ECO:0000259" key="1">
    <source>
        <dbReference type="SMART" id="SM00530"/>
    </source>
</evidence>
<dbReference type="EMBL" id="JAAFYZ010000305">
    <property type="protein sequence ID" value="MBS2553977.1"/>
    <property type="molecule type" value="Genomic_DNA"/>
</dbReference>
<reference evidence="2 3" key="1">
    <citation type="submission" date="2020-02" db="EMBL/GenBank/DDBJ databases">
        <title>Acidophilic actinobacteria isolated from forest soil.</title>
        <authorList>
            <person name="Golinska P."/>
        </authorList>
    </citation>
    <scope>NUCLEOTIDE SEQUENCE [LARGE SCALE GENOMIC DNA]</scope>
    <source>
        <strain evidence="2 3">NL8</strain>
    </source>
</reference>
<evidence type="ECO:0000313" key="3">
    <source>
        <dbReference type="Proteomes" id="UP000730482"/>
    </source>
</evidence>
<dbReference type="PANTHER" id="PTHR35010">
    <property type="entry name" value="BLL4672 PROTEIN-RELATED"/>
    <property type="match status" value="1"/>
</dbReference>
<dbReference type="RefSeq" id="WP_212021035.1">
    <property type="nucleotide sequence ID" value="NZ_JAAFYZ010000305.1"/>
</dbReference>
<dbReference type="PANTHER" id="PTHR35010:SF3">
    <property type="entry name" value="BLL4873 PROTEIN"/>
    <property type="match status" value="1"/>
</dbReference>
<feature type="domain" description="HTH cro/C1-type" evidence="1">
    <location>
        <begin position="16"/>
        <end position="92"/>
    </location>
</feature>